<gene>
    <name evidence="1" type="ORF">METZ01_LOCUS126480</name>
</gene>
<protein>
    <submittedName>
        <fullName evidence="1">Uncharacterized protein</fullName>
    </submittedName>
</protein>
<dbReference type="EMBL" id="UINC01017688">
    <property type="protein sequence ID" value="SVA73626.1"/>
    <property type="molecule type" value="Genomic_DNA"/>
</dbReference>
<reference evidence="1" key="1">
    <citation type="submission" date="2018-05" db="EMBL/GenBank/DDBJ databases">
        <authorList>
            <person name="Lanie J.A."/>
            <person name="Ng W.-L."/>
            <person name="Kazmierczak K.M."/>
            <person name="Andrzejewski T.M."/>
            <person name="Davidsen T.M."/>
            <person name="Wayne K.J."/>
            <person name="Tettelin H."/>
            <person name="Glass J.I."/>
            <person name="Rusch D."/>
            <person name="Podicherti R."/>
            <person name="Tsui H.-C.T."/>
            <person name="Winkler M.E."/>
        </authorList>
    </citation>
    <scope>NUCLEOTIDE SEQUENCE</scope>
</reference>
<dbReference type="AlphaFoldDB" id="A0A381Y939"/>
<proteinExistence type="predicted"/>
<evidence type="ECO:0000313" key="1">
    <source>
        <dbReference type="EMBL" id="SVA73626.1"/>
    </source>
</evidence>
<name>A0A381Y939_9ZZZZ</name>
<sequence>MPVHGPFAMHFPMHGPSMNGAVEMHTKTSLTRVIKLSTNGLKSVRASFIQRTPMAYT</sequence>
<accession>A0A381Y939</accession>
<organism evidence="1">
    <name type="scientific">marine metagenome</name>
    <dbReference type="NCBI Taxonomy" id="408172"/>
    <lineage>
        <taxon>unclassified sequences</taxon>
        <taxon>metagenomes</taxon>
        <taxon>ecological metagenomes</taxon>
    </lineage>
</organism>